<dbReference type="Gene3D" id="1.20.58.150">
    <property type="entry name" value="ANTH domain"/>
    <property type="match status" value="1"/>
</dbReference>
<sequence>MPSKLKKAIGAVKDQTSISLAKVVNTNSASLEVAVLKATTHDKAPFDERYVDEILRTVSSNKLFAGIAARVIAKRLGKTKNWVVALKCLMLVLRIFQDGDPYFPKEVLHAMNHRTNILNLPTFRDECSSSPCDYTAFVKSFAFYLEERLECFLTGKLQRRFTFKEKQLIHPRARRVNQQPVRHMKPPMLLDRISYWQRLLAKAIATKPIGSAKTNRLILVSFHAIVRESFDLYRDISNGLGLVLDGFFHLQHQSCVNAINYCVKASKQFEELSSLYEYCKSLPIGRTSDYPSVQRISEELIETLKVFLKDQASFPSAGISPPTKPPRLLRLLTSAAKDLSVLEIESQAGSSSIVCTSLEELMNQDEEPVVTMRSSFSTGTFWELSEKQYREQEDSYNAAETGSNHSLPIDQDQNTSLDFISFDEWPAVDANKTQGQQSSEPSSSSANGDKGCWELALIEPTPSPQPVPQASQNLANNNSFFDNWFQQEQASQNGANGASFPYNWFQDDHRNDQQASRNGANGASFTNSWFQEDRQNDHQASQKGANGTSFTNNWFQEDLRNHQQASQNGSTGVSFTNNWLQEDQRNDRQASQNGANGVCFTNSWLQEDLRNQQASQNGVMVHSYIDNWLLQQHHQQQWQASNDVANGHTCFDDWLKEDKSPEHASNQIVVSNGRSYFDDWFQANQRDQEERKSASNWSNNGGNESWELVLVEGTTPPSQASQHLADGIQPSMANHLFDHRPIVPQRQYNPFLEDETNISAAIATTANDNVAGFHERFFPMETTFHATPTFYAQSCNEIIPTPTFHAMSGSVSQHPNGTTTGFQGGETGEPFAPWPTMKANNNVSVDQQNVLFQRQLWLQ</sequence>
<dbReference type="GO" id="GO:0005546">
    <property type="term" value="F:phosphatidylinositol-4,5-bisphosphate binding"/>
    <property type="evidence" value="ECO:0007669"/>
    <property type="project" value="TreeGrafter"/>
</dbReference>
<keyword evidence="12" id="KW-1185">Reference proteome</keyword>
<comment type="subcellular location">
    <subcellularLocation>
        <location evidence="1">Cytoplasmic vesicle</location>
        <location evidence="1">Clathrin-coated vesicle</location>
    </subcellularLocation>
    <subcellularLocation>
        <location evidence="2">Golgi apparatus</location>
    </subcellularLocation>
    <subcellularLocation>
        <location evidence="3">Membrane</location>
        <location evidence="3">Clathrin-coated pit</location>
    </subcellularLocation>
</comment>
<name>A0A9D3VEB1_9ROSI</name>
<dbReference type="FunFam" id="1.20.58.150:FF:000005">
    <property type="entry name" value="putative clathrin assembly protein At2g25430"/>
    <property type="match status" value="1"/>
</dbReference>
<evidence type="ECO:0000256" key="1">
    <source>
        <dbReference type="ARBA" id="ARBA00004132"/>
    </source>
</evidence>
<evidence type="ECO:0000256" key="6">
    <source>
        <dbReference type="ARBA" id="ARBA00023136"/>
    </source>
</evidence>
<evidence type="ECO:0000256" key="9">
    <source>
        <dbReference type="SAM" id="MobiDB-lite"/>
    </source>
</evidence>
<dbReference type="CDD" id="cd16987">
    <property type="entry name" value="ANTH_N_AP180_plant"/>
    <property type="match status" value="1"/>
</dbReference>
<dbReference type="InterPro" id="IPR045192">
    <property type="entry name" value="AP180-like"/>
</dbReference>
<comment type="caution">
    <text evidence="11">The sequence shown here is derived from an EMBL/GenBank/DDBJ whole genome shotgun (WGS) entry which is preliminary data.</text>
</comment>
<accession>A0A9D3VEB1</accession>
<evidence type="ECO:0000256" key="4">
    <source>
        <dbReference type="ARBA" id="ARBA00022583"/>
    </source>
</evidence>
<dbReference type="InterPro" id="IPR011417">
    <property type="entry name" value="ANTH_dom"/>
</dbReference>
<evidence type="ECO:0000256" key="5">
    <source>
        <dbReference type="ARBA" id="ARBA00023034"/>
    </source>
</evidence>
<dbReference type="GO" id="GO:0032050">
    <property type="term" value="F:clathrin heavy chain binding"/>
    <property type="evidence" value="ECO:0007669"/>
    <property type="project" value="TreeGrafter"/>
</dbReference>
<dbReference type="GO" id="GO:0005794">
    <property type="term" value="C:Golgi apparatus"/>
    <property type="evidence" value="ECO:0007669"/>
    <property type="project" value="UniProtKB-SubCell"/>
</dbReference>
<dbReference type="InterPro" id="IPR014712">
    <property type="entry name" value="ANTH_dom_sf"/>
</dbReference>
<keyword evidence="5" id="KW-0333">Golgi apparatus</keyword>
<keyword evidence="7" id="KW-0168">Coated pit</keyword>
<reference evidence="11 12" key="1">
    <citation type="journal article" date="2021" name="Plant Biotechnol. J.">
        <title>Multi-omics assisted identification of the key and species-specific regulatory components of drought-tolerant mechanisms in Gossypium stocksii.</title>
        <authorList>
            <person name="Yu D."/>
            <person name="Ke L."/>
            <person name="Zhang D."/>
            <person name="Wu Y."/>
            <person name="Sun Y."/>
            <person name="Mei J."/>
            <person name="Sun J."/>
            <person name="Sun Y."/>
        </authorList>
    </citation>
    <scope>NUCLEOTIDE SEQUENCE [LARGE SCALE GENOMIC DNA]</scope>
    <source>
        <strain evidence="12">cv. E1</strain>
        <tissue evidence="11">Leaf</tissue>
    </source>
</reference>
<protein>
    <recommendedName>
        <fullName evidence="10">ENTH domain-containing protein</fullName>
    </recommendedName>
</protein>
<dbReference type="GO" id="GO:0000149">
    <property type="term" value="F:SNARE binding"/>
    <property type="evidence" value="ECO:0007669"/>
    <property type="project" value="TreeGrafter"/>
</dbReference>
<dbReference type="AlphaFoldDB" id="A0A9D3VEB1"/>
<dbReference type="GO" id="GO:0006900">
    <property type="term" value="P:vesicle budding from membrane"/>
    <property type="evidence" value="ECO:0007669"/>
    <property type="project" value="TreeGrafter"/>
</dbReference>
<dbReference type="OrthoDB" id="44015at2759"/>
<dbReference type="PANTHER" id="PTHR22951:SF75">
    <property type="entry name" value="CLATHRIN COAT ASSEMBLY PROTEIN AP180"/>
    <property type="match status" value="1"/>
</dbReference>
<dbReference type="PANTHER" id="PTHR22951">
    <property type="entry name" value="CLATHRIN ASSEMBLY PROTEIN"/>
    <property type="match status" value="1"/>
</dbReference>
<dbReference type="GO" id="GO:0048268">
    <property type="term" value="P:clathrin coat assembly"/>
    <property type="evidence" value="ECO:0007669"/>
    <property type="project" value="InterPro"/>
</dbReference>
<dbReference type="SUPFAM" id="SSF48464">
    <property type="entry name" value="ENTH/VHS domain"/>
    <property type="match status" value="1"/>
</dbReference>
<proteinExistence type="predicted"/>
<dbReference type="GO" id="GO:0030136">
    <property type="term" value="C:clathrin-coated vesicle"/>
    <property type="evidence" value="ECO:0007669"/>
    <property type="project" value="UniProtKB-SubCell"/>
</dbReference>
<dbReference type="InterPro" id="IPR013809">
    <property type="entry name" value="ENTH"/>
</dbReference>
<feature type="region of interest" description="Disordered" evidence="9">
    <location>
        <begin position="490"/>
        <end position="525"/>
    </location>
</feature>
<feature type="compositionally biased region" description="Polar residues" evidence="9">
    <location>
        <begin position="398"/>
        <end position="412"/>
    </location>
</feature>
<dbReference type="SUPFAM" id="SSF89009">
    <property type="entry name" value="GAT-like domain"/>
    <property type="match status" value="1"/>
</dbReference>
<dbReference type="Proteomes" id="UP000828251">
    <property type="component" value="Unassembled WGS sequence"/>
</dbReference>
<keyword evidence="8" id="KW-0968">Cytoplasmic vesicle</keyword>
<dbReference type="GO" id="GO:0072583">
    <property type="term" value="P:clathrin-dependent endocytosis"/>
    <property type="evidence" value="ECO:0007669"/>
    <property type="project" value="InterPro"/>
</dbReference>
<feature type="region of interest" description="Disordered" evidence="9">
    <location>
        <begin position="809"/>
        <end position="838"/>
    </location>
</feature>
<feature type="region of interest" description="Disordered" evidence="9">
    <location>
        <begin position="392"/>
        <end position="412"/>
    </location>
</feature>
<evidence type="ECO:0000259" key="10">
    <source>
        <dbReference type="PROSITE" id="PS50942"/>
    </source>
</evidence>
<feature type="domain" description="ENTH" evidence="10">
    <location>
        <begin position="23"/>
        <end position="159"/>
    </location>
</feature>
<feature type="region of interest" description="Disordered" evidence="9">
    <location>
        <begin position="430"/>
        <end position="450"/>
    </location>
</feature>
<evidence type="ECO:0000256" key="7">
    <source>
        <dbReference type="ARBA" id="ARBA00023176"/>
    </source>
</evidence>
<dbReference type="GO" id="GO:0005905">
    <property type="term" value="C:clathrin-coated pit"/>
    <property type="evidence" value="ECO:0007669"/>
    <property type="project" value="UniProtKB-SubCell"/>
</dbReference>
<dbReference type="Gene3D" id="1.25.40.90">
    <property type="match status" value="1"/>
</dbReference>
<evidence type="ECO:0000313" key="11">
    <source>
        <dbReference type="EMBL" id="KAH1081740.1"/>
    </source>
</evidence>
<evidence type="ECO:0000256" key="3">
    <source>
        <dbReference type="ARBA" id="ARBA00004600"/>
    </source>
</evidence>
<evidence type="ECO:0000256" key="8">
    <source>
        <dbReference type="ARBA" id="ARBA00023329"/>
    </source>
</evidence>
<dbReference type="PROSITE" id="PS50942">
    <property type="entry name" value="ENTH"/>
    <property type="match status" value="1"/>
</dbReference>
<dbReference type="EMBL" id="JAIQCV010000007">
    <property type="protein sequence ID" value="KAH1081740.1"/>
    <property type="molecule type" value="Genomic_DNA"/>
</dbReference>
<evidence type="ECO:0000256" key="2">
    <source>
        <dbReference type="ARBA" id="ARBA00004555"/>
    </source>
</evidence>
<gene>
    <name evidence="11" type="ORF">J1N35_021501</name>
</gene>
<feature type="compositionally biased region" description="Polar residues" evidence="9">
    <location>
        <begin position="513"/>
        <end position="525"/>
    </location>
</feature>
<evidence type="ECO:0000313" key="12">
    <source>
        <dbReference type="Proteomes" id="UP000828251"/>
    </source>
</evidence>
<dbReference type="GO" id="GO:0005545">
    <property type="term" value="F:1-phosphatidylinositol binding"/>
    <property type="evidence" value="ECO:0007669"/>
    <property type="project" value="InterPro"/>
</dbReference>
<dbReference type="Pfam" id="PF07651">
    <property type="entry name" value="ANTH"/>
    <property type="match status" value="1"/>
</dbReference>
<dbReference type="InterPro" id="IPR048050">
    <property type="entry name" value="ANTH_N_plant"/>
</dbReference>
<keyword evidence="4" id="KW-0254">Endocytosis</keyword>
<keyword evidence="6" id="KW-0472">Membrane</keyword>
<dbReference type="SMART" id="SM00273">
    <property type="entry name" value="ENTH"/>
    <property type="match status" value="1"/>
</dbReference>
<organism evidence="11 12">
    <name type="scientific">Gossypium stocksii</name>
    <dbReference type="NCBI Taxonomy" id="47602"/>
    <lineage>
        <taxon>Eukaryota</taxon>
        <taxon>Viridiplantae</taxon>
        <taxon>Streptophyta</taxon>
        <taxon>Embryophyta</taxon>
        <taxon>Tracheophyta</taxon>
        <taxon>Spermatophyta</taxon>
        <taxon>Magnoliopsida</taxon>
        <taxon>eudicotyledons</taxon>
        <taxon>Gunneridae</taxon>
        <taxon>Pentapetalae</taxon>
        <taxon>rosids</taxon>
        <taxon>malvids</taxon>
        <taxon>Malvales</taxon>
        <taxon>Malvaceae</taxon>
        <taxon>Malvoideae</taxon>
        <taxon>Gossypium</taxon>
    </lineage>
</organism>
<dbReference type="InterPro" id="IPR008942">
    <property type="entry name" value="ENTH_VHS"/>
</dbReference>